<keyword evidence="1" id="KW-0472">Membrane</keyword>
<sequence length="86" mass="9558">MVVVMWYGTGMSGWGIGLMVAGTVLFWALVVSGTVLLVRYMASSATPPPRVWASPRQVLAERYARGEITDDEYVRRMKVLDSHPDV</sequence>
<accession>A0ABV2WNB7</accession>
<feature type="domain" description="SHOCT" evidence="2">
    <location>
        <begin position="56"/>
        <end position="80"/>
    </location>
</feature>
<dbReference type="GeneID" id="96242481"/>
<evidence type="ECO:0000259" key="2">
    <source>
        <dbReference type="Pfam" id="PF09851"/>
    </source>
</evidence>
<feature type="transmembrane region" description="Helical" evidence="1">
    <location>
        <begin position="12"/>
        <end position="38"/>
    </location>
</feature>
<evidence type="ECO:0000313" key="3">
    <source>
        <dbReference type="EMBL" id="MEU1952359.1"/>
    </source>
</evidence>
<evidence type="ECO:0000313" key="4">
    <source>
        <dbReference type="Proteomes" id="UP001550628"/>
    </source>
</evidence>
<dbReference type="InterPro" id="IPR033788">
    <property type="entry name" value="VbhA-like"/>
</dbReference>
<evidence type="ECO:0000256" key="1">
    <source>
        <dbReference type="SAM" id="Phobius"/>
    </source>
</evidence>
<organism evidence="3 4">
    <name type="scientific">Nocardia rhamnosiphila</name>
    <dbReference type="NCBI Taxonomy" id="426716"/>
    <lineage>
        <taxon>Bacteria</taxon>
        <taxon>Bacillati</taxon>
        <taxon>Actinomycetota</taxon>
        <taxon>Actinomycetes</taxon>
        <taxon>Mycobacteriales</taxon>
        <taxon>Nocardiaceae</taxon>
        <taxon>Nocardia</taxon>
    </lineage>
</organism>
<proteinExistence type="predicted"/>
<protein>
    <submittedName>
        <fullName evidence="3">SHOCT domain-containing protein</fullName>
    </submittedName>
</protein>
<dbReference type="InterPro" id="IPR018649">
    <property type="entry name" value="SHOCT"/>
</dbReference>
<name>A0ABV2WNB7_9NOCA</name>
<keyword evidence="1" id="KW-1133">Transmembrane helix</keyword>
<dbReference type="EMBL" id="JBEYBF010000006">
    <property type="protein sequence ID" value="MEU1952359.1"/>
    <property type="molecule type" value="Genomic_DNA"/>
</dbReference>
<dbReference type="Pfam" id="PF09851">
    <property type="entry name" value="SHOCT"/>
    <property type="match status" value="1"/>
</dbReference>
<dbReference type="Proteomes" id="UP001550628">
    <property type="component" value="Unassembled WGS sequence"/>
</dbReference>
<dbReference type="RefSeq" id="WP_245713098.1">
    <property type="nucleotide sequence ID" value="NZ_JBEYBD010000004.1"/>
</dbReference>
<reference evidence="3 4" key="1">
    <citation type="submission" date="2024-06" db="EMBL/GenBank/DDBJ databases">
        <title>The Natural Products Discovery Center: Release of the First 8490 Sequenced Strains for Exploring Actinobacteria Biosynthetic Diversity.</title>
        <authorList>
            <person name="Kalkreuter E."/>
            <person name="Kautsar S.A."/>
            <person name="Yang D."/>
            <person name="Bader C.D."/>
            <person name="Teijaro C.N."/>
            <person name="Fluegel L."/>
            <person name="Davis C.M."/>
            <person name="Simpson J.R."/>
            <person name="Lauterbach L."/>
            <person name="Steele A.D."/>
            <person name="Gui C."/>
            <person name="Meng S."/>
            <person name="Li G."/>
            <person name="Viehrig K."/>
            <person name="Ye F."/>
            <person name="Su P."/>
            <person name="Kiefer A.F."/>
            <person name="Nichols A."/>
            <person name="Cepeda A.J."/>
            <person name="Yan W."/>
            <person name="Fan B."/>
            <person name="Jiang Y."/>
            <person name="Adhikari A."/>
            <person name="Zheng C.-J."/>
            <person name="Schuster L."/>
            <person name="Cowan T.M."/>
            <person name="Smanski M.J."/>
            <person name="Chevrette M.G."/>
            <person name="De Carvalho L.P.S."/>
            <person name="Shen B."/>
        </authorList>
    </citation>
    <scope>NUCLEOTIDE SEQUENCE [LARGE SCALE GENOMIC DNA]</scope>
    <source>
        <strain evidence="3 4">NPDC019708</strain>
    </source>
</reference>
<keyword evidence="4" id="KW-1185">Reference proteome</keyword>
<comment type="caution">
    <text evidence="3">The sequence shown here is derived from an EMBL/GenBank/DDBJ whole genome shotgun (WGS) entry which is preliminary data.</text>
</comment>
<gene>
    <name evidence="3" type="ORF">ABZ510_10895</name>
</gene>
<keyword evidence="1" id="KW-0812">Transmembrane</keyword>
<dbReference type="CDD" id="cd11586">
    <property type="entry name" value="VbhA_like"/>
    <property type="match status" value="1"/>
</dbReference>